<keyword evidence="6 9" id="KW-0812">Transmembrane</keyword>
<evidence type="ECO:0000256" key="5">
    <source>
        <dbReference type="ARBA" id="ARBA00022519"/>
    </source>
</evidence>
<dbReference type="SUPFAM" id="SSF111369">
    <property type="entry name" value="HlyD-like secretion proteins"/>
    <property type="match status" value="1"/>
</dbReference>
<name>E3BJI2_9VIBR</name>
<evidence type="ECO:0000256" key="6">
    <source>
        <dbReference type="ARBA" id="ARBA00022692"/>
    </source>
</evidence>
<dbReference type="Gene3D" id="2.40.30.170">
    <property type="match status" value="1"/>
</dbReference>
<proteinExistence type="inferred from homology"/>
<dbReference type="OrthoDB" id="9775513at2"/>
<comment type="subcellular location">
    <subcellularLocation>
        <location evidence="1 9">Cell inner membrane</location>
        <topology evidence="1 9">Single-pass membrane protein</topology>
    </subcellularLocation>
</comment>
<dbReference type="EMBL" id="AEIU01000069">
    <property type="protein sequence ID" value="EFP96751.1"/>
    <property type="molecule type" value="Genomic_DNA"/>
</dbReference>
<feature type="transmembrane region" description="Helical" evidence="9">
    <location>
        <begin position="15"/>
        <end position="37"/>
    </location>
</feature>
<keyword evidence="5 9" id="KW-0997">Cell inner membrane</keyword>
<dbReference type="eggNOG" id="COG0845">
    <property type="taxonomic scope" value="Bacteria"/>
</dbReference>
<evidence type="ECO:0000256" key="4">
    <source>
        <dbReference type="ARBA" id="ARBA00022475"/>
    </source>
</evidence>
<feature type="domain" description="AprE-like beta-barrel" evidence="12">
    <location>
        <begin position="324"/>
        <end position="415"/>
    </location>
</feature>
<accession>E3BJI2</accession>
<keyword evidence="4 9" id="KW-1003">Cell membrane</keyword>
<dbReference type="InterPro" id="IPR058781">
    <property type="entry name" value="HH_AprE-like"/>
</dbReference>
<dbReference type="STRING" id="796620.VIBC2010_07274"/>
<dbReference type="InterPro" id="IPR058982">
    <property type="entry name" value="Beta-barrel_AprE"/>
</dbReference>
<sequence>MSNLVKKQKLTSRSYIELGIVGMILIVSIVTFVLFGVELDSAAIAKGRVNVEGNRKLIEHLEGGIVDNVLIKEGQKVNAGDQLIQLSANSIQTQVTQLEFRLLSIQAQRERLESERGNRDTLNFSDALKNKVEQYPNLIGILETQKLLFLSRSELHNSEQAVLKARFQRVESQEAMLVQQIETKQKAYELLLQEFRMHDRLLEKGHSSRLKAIELKRKLNTISGDLIRIKGQKKDTHLSKLEVSQQQSANRNRFITEVEKELQDLNRVVEELSEELSRVKEILSRTSIRSPYSGKILGLKVFSKGDVISPGETLMQIVPEDGRMVIKANLHPDYIDEVVPGQKSMVRLLSYNPRSVPMIEGEVVHIGADRLESSDLSSGELSGYEIKVVLNADEIAAHPQIGLYPGMPAEVYITLRKRTPFEYLIEPISIGLMRSMKR</sequence>
<keyword evidence="7 9" id="KW-1133">Transmembrane helix</keyword>
<feature type="coiled-coil region" evidence="10">
    <location>
        <begin position="255"/>
        <end position="289"/>
    </location>
</feature>
<gene>
    <name evidence="13" type="ORF">VIBC2010_07274</name>
</gene>
<feature type="domain" description="AprE-like long alpha-helical hairpin" evidence="11">
    <location>
        <begin position="92"/>
        <end position="279"/>
    </location>
</feature>
<dbReference type="NCBIfam" id="TIGR01843">
    <property type="entry name" value="type_I_hlyD"/>
    <property type="match status" value="1"/>
</dbReference>
<comment type="similarity">
    <text evidence="2 9">Belongs to the membrane fusion protein (MFP) (TC 8.A.1) family.</text>
</comment>
<evidence type="ECO:0000313" key="13">
    <source>
        <dbReference type="EMBL" id="EFP96751.1"/>
    </source>
</evidence>
<evidence type="ECO:0000256" key="3">
    <source>
        <dbReference type="ARBA" id="ARBA00022448"/>
    </source>
</evidence>
<protein>
    <recommendedName>
        <fullName evidence="9">Membrane fusion protein (MFP) family protein</fullName>
    </recommendedName>
</protein>
<evidence type="ECO:0000313" key="14">
    <source>
        <dbReference type="Proteomes" id="UP000002943"/>
    </source>
</evidence>
<evidence type="ECO:0000256" key="7">
    <source>
        <dbReference type="ARBA" id="ARBA00022989"/>
    </source>
</evidence>
<evidence type="ECO:0000256" key="2">
    <source>
        <dbReference type="ARBA" id="ARBA00009477"/>
    </source>
</evidence>
<evidence type="ECO:0000259" key="12">
    <source>
        <dbReference type="Pfam" id="PF26002"/>
    </source>
</evidence>
<dbReference type="InterPro" id="IPR010129">
    <property type="entry name" value="T1SS_HlyD"/>
</dbReference>
<dbReference type="GO" id="GO:0015031">
    <property type="term" value="P:protein transport"/>
    <property type="evidence" value="ECO:0007669"/>
    <property type="project" value="InterPro"/>
</dbReference>
<dbReference type="PANTHER" id="PTHR30386">
    <property type="entry name" value="MEMBRANE FUSION SUBUNIT OF EMRAB-TOLC MULTIDRUG EFFLUX PUMP"/>
    <property type="match status" value="1"/>
</dbReference>
<evidence type="ECO:0000256" key="9">
    <source>
        <dbReference type="RuleBase" id="RU365093"/>
    </source>
</evidence>
<dbReference type="Pfam" id="PF25994">
    <property type="entry name" value="HH_AprE"/>
    <property type="match status" value="1"/>
</dbReference>
<dbReference type="PANTHER" id="PTHR30386:SF17">
    <property type="entry name" value="ALKALINE PROTEASE SECRETION PROTEIN APRE"/>
    <property type="match status" value="1"/>
</dbReference>
<keyword evidence="10" id="KW-0175">Coiled coil</keyword>
<comment type="caution">
    <text evidence="13">The sequence shown here is derived from an EMBL/GenBank/DDBJ whole genome shotgun (WGS) entry which is preliminary data.</text>
</comment>
<evidence type="ECO:0000256" key="1">
    <source>
        <dbReference type="ARBA" id="ARBA00004377"/>
    </source>
</evidence>
<evidence type="ECO:0000259" key="11">
    <source>
        <dbReference type="Pfam" id="PF25994"/>
    </source>
</evidence>
<organism evidence="13 14">
    <name type="scientific">Vibrio caribbeanicus ATCC BAA-2122</name>
    <dbReference type="NCBI Taxonomy" id="796620"/>
    <lineage>
        <taxon>Bacteria</taxon>
        <taxon>Pseudomonadati</taxon>
        <taxon>Pseudomonadota</taxon>
        <taxon>Gammaproteobacteria</taxon>
        <taxon>Vibrionales</taxon>
        <taxon>Vibrionaceae</taxon>
        <taxon>Vibrio</taxon>
    </lineage>
</organism>
<dbReference type="AlphaFoldDB" id="E3BJI2"/>
<evidence type="ECO:0000256" key="10">
    <source>
        <dbReference type="SAM" id="Coils"/>
    </source>
</evidence>
<dbReference type="GO" id="GO:0005886">
    <property type="term" value="C:plasma membrane"/>
    <property type="evidence" value="ECO:0007669"/>
    <property type="project" value="UniProtKB-SubCell"/>
</dbReference>
<reference evidence="13 14" key="1">
    <citation type="journal article" date="2012" name="Int. J. Syst. Evol. Microbiol.">
        <title>Vibrio caribbeanicus sp. nov., isolated from the marine sponge Scleritoderma cyanea.</title>
        <authorList>
            <person name="Hoffmann M."/>
            <person name="Monday S.R."/>
            <person name="Allard M.W."/>
            <person name="Strain E.A."/>
            <person name="Whittaker P."/>
            <person name="Naum M."/>
            <person name="McCarthy P.J."/>
            <person name="Lopez J.V."/>
            <person name="Fischer M."/>
            <person name="Brown E.W."/>
        </authorList>
    </citation>
    <scope>NUCLEOTIDE SEQUENCE [LARGE SCALE GENOMIC DNA]</scope>
    <source>
        <strain evidence="13 14">ATCC BAA-2122</strain>
    </source>
</reference>
<evidence type="ECO:0000256" key="8">
    <source>
        <dbReference type="ARBA" id="ARBA00023136"/>
    </source>
</evidence>
<keyword evidence="14" id="KW-1185">Reference proteome</keyword>
<keyword evidence="3 9" id="KW-0813">Transport</keyword>
<dbReference type="Pfam" id="PF26002">
    <property type="entry name" value="Beta-barrel_AprE"/>
    <property type="match status" value="1"/>
</dbReference>
<dbReference type="InterPro" id="IPR050739">
    <property type="entry name" value="MFP"/>
</dbReference>
<keyword evidence="8 9" id="KW-0472">Membrane</keyword>
<dbReference type="RefSeq" id="WP_009601183.1">
    <property type="nucleotide sequence ID" value="NZ_AEIU01000069.1"/>
</dbReference>
<dbReference type="Proteomes" id="UP000002943">
    <property type="component" value="Unassembled WGS sequence"/>
</dbReference>
<dbReference type="PRINTS" id="PR01490">
    <property type="entry name" value="RTXTOXIND"/>
</dbReference>